<dbReference type="GO" id="GO:0043226">
    <property type="term" value="C:organelle"/>
    <property type="evidence" value="ECO:0007669"/>
    <property type="project" value="UniProtKB-ARBA"/>
</dbReference>
<protein>
    <recommendedName>
        <fullName evidence="4">EF-hand domain-containing protein</fullName>
    </recommendedName>
</protein>
<organism evidence="5 6">
    <name type="scientific">Pinctada imbricata</name>
    <name type="common">Atlantic pearl-oyster</name>
    <name type="synonym">Pinctada martensii</name>
    <dbReference type="NCBI Taxonomy" id="66713"/>
    <lineage>
        <taxon>Eukaryota</taxon>
        <taxon>Metazoa</taxon>
        <taxon>Spiralia</taxon>
        <taxon>Lophotrochozoa</taxon>
        <taxon>Mollusca</taxon>
        <taxon>Bivalvia</taxon>
        <taxon>Autobranchia</taxon>
        <taxon>Pteriomorphia</taxon>
        <taxon>Pterioida</taxon>
        <taxon>Pterioidea</taxon>
        <taxon>Pteriidae</taxon>
        <taxon>Pinctada</taxon>
    </lineage>
</organism>
<evidence type="ECO:0000313" key="5">
    <source>
        <dbReference type="EMBL" id="KAK3095372.1"/>
    </source>
</evidence>
<name>A0AA89C5D4_PINIB</name>
<comment type="caution">
    <text evidence="5">The sequence shown here is derived from an EMBL/GenBank/DDBJ whole genome shotgun (WGS) entry which is preliminary data.</text>
</comment>
<accession>A0AA89C5D4</accession>
<dbReference type="PROSITE" id="PS50222">
    <property type="entry name" value="EF_HAND_2"/>
    <property type="match status" value="4"/>
</dbReference>
<keyword evidence="2" id="KW-0106">Calcium</keyword>
<feature type="domain" description="EF-hand" evidence="4">
    <location>
        <begin position="88"/>
        <end position="123"/>
    </location>
</feature>
<dbReference type="PROSITE" id="PS00018">
    <property type="entry name" value="EF_HAND_1"/>
    <property type="match status" value="2"/>
</dbReference>
<evidence type="ECO:0000256" key="1">
    <source>
        <dbReference type="ARBA" id="ARBA00022737"/>
    </source>
</evidence>
<evidence type="ECO:0000313" key="6">
    <source>
        <dbReference type="Proteomes" id="UP001186944"/>
    </source>
</evidence>
<feature type="domain" description="EF-hand" evidence="4">
    <location>
        <begin position="52"/>
        <end position="87"/>
    </location>
</feature>
<dbReference type="SMART" id="SM00054">
    <property type="entry name" value="EFh"/>
    <property type="match status" value="4"/>
</dbReference>
<dbReference type="GO" id="GO:0005509">
    <property type="term" value="F:calcium ion binding"/>
    <property type="evidence" value="ECO:0007669"/>
    <property type="project" value="InterPro"/>
</dbReference>
<dbReference type="Pfam" id="PF13499">
    <property type="entry name" value="EF-hand_7"/>
    <property type="match status" value="2"/>
</dbReference>
<dbReference type="InterPro" id="IPR002048">
    <property type="entry name" value="EF_hand_dom"/>
</dbReference>
<evidence type="ECO:0000256" key="2">
    <source>
        <dbReference type="ARBA" id="ARBA00022837"/>
    </source>
</evidence>
<dbReference type="InterPro" id="IPR011992">
    <property type="entry name" value="EF-hand-dom_pair"/>
</dbReference>
<gene>
    <name evidence="5" type="ORF">FSP39_013891</name>
</gene>
<dbReference type="InterPro" id="IPR018247">
    <property type="entry name" value="EF_Hand_1_Ca_BS"/>
</dbReference>
<feature type="domain" description="EF-hand" evidence="4">
    <location>
        <begin position="161"/>
        <end position="196"/>
    </location>
</feature>
<dbReference type="AlphaFoldDB" id="A0AA89C5D4"/>
<dbReference type="Proteomes" id="UP001186944">
    <property type="component" value="Unassembled WGS sequence"/>
</dbReference>
<evidence type="ECO:0000256" key="3">
    <source>
        <dbReference type="SAM" id="MobiDB-lite"/>
    </source>
</evidence>
<keyword evidence="6" id="KW-1185">Reference proteome</keyword>
<dbReference type="EMBL" id="VSWD01000008">
    <property type="protein sequence ID" value="KAK3095372.1"/>
    <property type="molecule type" value="Genomic_DNA"/>
</dbReference>
<dbReference type="CDD" id="cd00051">
    <property type="entry name" value="EFh"/>
    <property type="match status" value="2"/>
</dbReference>
<keyword evidence="1" id="KW-0677">Repeat</keyword>
<feature type="compositionally biased region" description="Basic and acidic residues" evidence="3">
    <location>
        <begin position="21"/>
        <end position="33"/>
    </location>
</feature>
<reference evidence="5" key="1">
    <citation type="submission" date="2019-08" db="EMBL/GenBank/DDBJ databases">
        <title>The improved chromosome-level genome for the pearl oyster Pinctada fucata martensii using PacBio sequencing and Hi-C.</title>
        <authorList>
            <person name="Zheng Z."/>
        </authorList>
    </citation>
    <scope>NUCLEOTIDE SEQUENCE</scope>
    <source>
        <strain evidence="5">ZZ-2019</strain>
        <tissue evidence="5">Adductor muscle</tissue>
    </source>
</reference>
<dbReference type="PANTHER" id="PTHR23050">
    <property type="entry name" value="CALCIUM BINDING PROTEIN"/>
    <property type="match status" value="1"/>
</dbReference>
<dbReference type="InterPro" id="IPR050145">
    <property type="entry name" value="Centrin_CML-like"/>
</dbReference>
<feature type="region of interest" description="Disordered" evidence="3">
    <location>
        <begin position="21"/>
        <end position="48"/>
    </location>
</feature>
<evidence type="ECO:0000259" key="4">
    <source>
        <dbReference type="PROSITE" id="PS50222"/>
    </source>
</evidence>
<dbReference type="SUPFAM" id="SSF47473">
    <property type="entry name" value="EF-hand"/>
    <property type="match status" value="1"/>
</dbReference>
<feature type="domain" description="EF-hand" evidence="4">
    <location>
        <begin position="125"/>
        <end position="160"/>
    </location>
</feature>
<dbReference type="Gene3D" id="1.10.238.10">
    <property type="entry name" value="EF-hand"/>
    <property type="match status" value="2"/>
</dbReference>
<dbReference type="FunFam" id="1.10.238.10:FF:000178">
    <property type="entry name" value="Calmodulin-2 A"/>
    <property type="match status" value="1"/>
</dbReference>
<sequence>MPDYSQAQLLGLEMYYYSPRKKDETKASSKKDAQQGGGPRKKGGPELELTEEQKADLRAAFDLFDDDGSGTIDGKDLKIALRALGFEPKKEEIKKMVAEVDKDGSEILDFNDFLHIMTMKMTGKDSKEDIQKAFKLFDDDDSGKINRKKLKNAAKDLGLELTKQQLQELIDVADLDKDGEVNEREFINIIMKRKNLY</sequence>
<proteinExistence type="predicted"/>